<feature type="region of interest" description="Disordered" evidence="1">
    <location>
        <begin position="1"/>
        <end position="20"/>
    </location>
</feature>
<sequence>GFITEEKSLSEGAGKKETGLKQREQLEEKWRVRDRRNGFKRLINLHRKPLNREYNIKEKV</sequence>
<comment type="caution">
    <text evidence="2">The sequence shown here is derived from an EMBL/GenBank/DDBJ whole genome shotgun (WGS) entry which is preliminary data.</text>
</comment>
<organism evidence="2 3">
    <name type="scientific">Polyplax serrata</name>
    <name type="common">Common mouse louse</name>
    <dbReference type="NCBI Taxonomy" id="468196"/>
    <lineage>
        <taxon>Eukaryota</taxon>
        <taxon>Metazoa</taxon>
        <taxon>Ecdysozoa</taxon>
        <taxon>Arthropoda</taxon>
        <taxon>Hexapoda</taxon>
        <taxon>Insecta</taxon>
        <taxon>Pterygota</taxon>
        <taxon>Neoptera</taxon>
        <taxon>Paraneoptera</taxon>
        <taxon>Psocodea</taxon>
        <taxon>Troctomorpha</taxon>
        <taxon>Phthiraptera</taxon>
        <taxon>Anoplura</taxon>
        <taxon>Polyplacidae</taxon>
        <taxon>Polyplax</taxon>
    </lineage>
</organism>
<proteinExistence type="predicted"/>
<dbReference type="AlphaFoldDB" id="A0AAN8S8R7"/>
<name>A0AAN8S8R7_POLSC</name>
<evidence type="ECO:0000313" key="2">
    <source>
        <dbReference type="EMBL" id="KAK6639349.1"/>
    </source>
</evidence>
<dbReference type="Proteomes" id="UP001372834">
    <property type="component" value="Unassembled WGS sequence"/>
</dbReference>
<protein>
    <submittedName>
        <fullName evidence="2">Uncharacterized protein</fullName>
    </submittedName>
</protein>
<evidence type="ECO:0000256" key="1">
    <source>
        <dbReference type="SAM" id="MobiDB-lite"/>
    </source>
</evidence>
<gene>
    <name evidence="2" type="ORF">RUM43_007621</name>
</gene>
<feature type="non-terminal residue" evidence="2">
    <location>
        <position position="1"/>
    </location>
</feature>
<dbReference type="EMBL" id="JAWJWE010000003">
    <property type="protein sequence ID" value="KAK6639349.1"/>
    <property type="molecule type" value="Genomic_DNA"/>
</dbReference>
<reference evidence="2 3" key="1">
    <citation type="submission" date="2023-10" db="EMBL/GenBank/DDBJ databases">
        <title>Genomes of two closely related lineages of the louse Polyplax serrata with different host specificities.</title>
        <authorList>
            <person name="Martinu J."/>
            <person name="Tarabai H."/>
            <person name="Stefka J."/>
            <person name="Hypsa V."/>
        </authorList>
    </citation>
    <scope>NUCLEOTIDE SEQUENCE [LARGE SCALE GENOMIC DNA]</scope>
    <source>
        <strain evidence="2">HR10_N</strain>
    </source>
</reference>
<evidence type="ECO:0000313" key="3">
    <source>
        <dbReference type="Proteomes" id="UP001372834"/>
    </source>
</evidence>
<accession>A0AAN8S8R7</accession>